<comment type="caution">
    <text evidence="1">The sequence shown here is derived from an EMBL/GenBank/DDBJ whole genome shotgun (WGS) entry which is preliminary data.</text>
</comment>
<dbReference type="EMBL" id="AMCI01002308">
    <property type="protein sequence ID" value="EJX03084.1"/>
    <property type="molecule type" value="Genomic_DNA"/>
</dbReference>
<sequence length="81" mass="9322">MVLFLEAFSCLRYLISDWFAPSLCESLLPPEIEALKTRPLLFSLRLKSMLAFRLYPLLLEWLLELLVFTVSLLSSSIISSL</sequence>
<proteinExistence type="predicted"/>
<organism evidence="1">
    <name type="scientific">gut metagenome</name>
    <dbReference type="NCBI Taxonomy" id="749906"/>
    <lineage>
        <taxon>unclassified sequences</taxon>
        <taxon>metagenomes</taxon>
        <taxon>organismal metagenomes</taxon>
    </lineage>
</organism>
<accession>J9G8C0</accession>
<reference evidence="1" key="1">
    <citation type="journal article" date="2012" name="PLoS ONE">
        <title>Gene sets for utilization of primary and secondary nutrition supplies in the distal gut of endangered iberian lynx.</title>
        <authorList>
            <person name="Alcaide M."/>
            <person name="Messina E."/>
            <person name="Richter M."/>
            <person name="Bargiela R."/>
            <person name="Peplies J."/>
            <person name="Huws S.A."/>
            <person name="Newbold C.J."/>
            <person name="Golyshin P.N."/>
            <person name="Simon M.A."/>
            <person name="Lopez G."/>
            <person name="Yakimov M.M."/>
            <person name="Ferrer M."/>
        </authorList>
    </citation>
    <scope>NUCLEOTIDE SEQUENCE</scope>
</reference>
<dbReference type="AlphaFoldDB" id="J9G8C0"/>
<name>J9G8C0_9ZZZZ</name>
<gene>
    <name evidence="1" type="ORF">EVA_08812</name>
</gene>
<evidence type="ECO:0000313" key="1">
    <source>
        <dbReference type="EMBL" id="EJX03084.1"/>
    </source>
</evidence>
<protein>
    <submittedName>
        <fullName evidence="1">Uncharacterized protein</fullName>
    </submittedName>
</protein>